<feature type="domain" description="Fibronectin type-III" evidence="2">
    <location>
        <begin position="774"/>
        <end position="860"/>
    </location>
</feature>
<feature type="domain" description="Fibronectin type-III" evidence="2">
    <location>
        <begin position="1387"/>
        <end position="1473"/>
    </location>
</feature>
<dbReference type="InterPro" id="IPR003961">
    <property type="entry name" value="FN3_dom"/>
</dbReference>
<evidence type="ECO:0000313" key="3">
    <source>
        <dbReference type="EMBL" id="KAG5276256.1"/>
    </source>
</evidence>
<reference evidence="3" key="1">
    <citation type="submission" date="2020-10" db="EMBL/GenBank/DDBJ databases">
        <title>Chromosome-scale genome assembly of the Allis shad, Alosa alosa.</title>
        <authorList>
            <person name="Margot Z."/>
            <person name="Christophe K."/>
            <person name="Cabau C."/>
            <person name="Louis A."/>
            <person name="Berthelot C."/>
            <person name="Parey E."/>
            <person name="Roest Crollius H."/>
            <person name="Montfort J."/>
            <person name="Robinson-Rechavi M."/>
            <person name="Bucao C."/>
            <person name="Bouchez O."/>
            <person name="Gislard M."/>
            <person name="Lluch J."/>
            <person name="Milhes M."/>
            <person name="Lampietro C."/>
            <person name="Lopez Roques C."/>
            <person name="Donnadieu C."/>
            <person name="Braasch I."/>
            <person name="Desvignes T."/>
            <person name="Postlethwait J."/>
            <person name="Bobe J."/>
            <person name="Guiguen Y."/>
        </authorList>
    </citation>
    <scope>NUCLEOTIDE SEQUENCE</scope>
    <source>
        <strain evidence="3">M-15738</strain>
        <tissue evidence="3">Blood</tissue>
    </source>
</reference>
<dbReference type="CDD" id="cd00063">
    <property type="entry name" value="FN3"/>
    <property type="match status" value="8"/>
</dbReference>
<dbReference type="SMART" id="SM00060">
    <property type="entry name" value="FN3"/>
    <property type="match status" value="25"/>
</dbReference>
<feature type="domain" description="Fibronectin type-III" evidence="2">
    <location>
        <begin position="2858"/>
        <end position="2944"/>
    </location>
</feature>
<feature type="domain" description="Fibronectin type-III" evidence="2">
    <location>
        <begin position="861"/>
        <end position="947"/>
    </location>
</feature>
<protein>
    <recommendedName>
        <fullName evidence="2">Fibronectin type-III domain-containing protein</fullName>
    </recommendedName>
</protein>
<feature type="domain" description="Fibronectin type-III" evidence="2">
    <location>
        <begin position="2587"/>
        <end position="2684"/>
    </location>
</feature>
<dbReference type="Pfam" id="PF00041">
    <property type="entry name" value="fn3"/>
    <property type="match status" value="1"/>
</dbReference>
<feature type="signal peptide" evidence="1">
    <location>
        <begin position="1"/>
        <end position="15"/>
    </location>
</feature>
<feature type="chain" id="PRO_5043473345" description="Fibronectin type-III domain-containing protein" evidence="1">
    <location>
        <begin position="16"/>
        <end position="3207"/>
    </location>
</feature>
<feature type="domain" description="Fibronectin type-III" evidence="2">
    <location>
        <begin position="2063"/>
        <end position="2149"/>
    </location>
</feature>
<evidence type="ECO:0000256" key="1">
    <source>
        <dbReference type="SAM" id="SignalP"/>
    </source>
</evidence>
<dbReference type="PANTHER" id="PTHR47135">
    <property type="entry name" value="FIBRONECTIN TYPE III DOMAIN-CONTAINING PROTEIN 7"/>
    <property type="match status" value="1"/>
</dbReference>
<accession>A0AAV6GQZ1</accession>
<dbReference type="PROSITE" id="PS50853">
    <property type="entry name" value="FN3"/>
    <property type="match status" value="20"/>
</dbReference>
<dbReference type="Gene3D" id="2.60.40.10">
    <property type="entry name" value="Immunoglobulins"/>
    <property type="match status" value="18"/>
</dbReference>
<feature type="domain" description="Fibronectin type-III" evidence="2">
    <location>
        <begin position="1207"/>
        <end position="1301"/>
    </location>
</feature>
<dbReference type="Proteomes" id="UP000823561">
    <property type="component" value="Chromosome 9"/>
</dbReference>
<name>A0AAV6GQZ1_9TELE</name>
<dbReference type="SUPFAM" id="SSF49265">
    <property type="entry name" value="Fibronectin type III"/>
    <property type="match status" value="25"/>
</dbReference>
<comment type="caution">
    <text evidence="3">The sequence shown here is derived from an EMBL/GenBank/DDBJ whole genome shotgun (WGS) entry which is preliminary data.</text>
</comment>
<organism evidence="3 4">
    <name type="scientific">Alosa alosa</name>
    <name type="common">allis shad</name>
    <dbReference type="NCBI Taxonomy" id="278164"/>
    <lineage>
        <taxon>Eukaryota</taxon>
        <taxon>Metazoa</taxon>
        <taxon>Chordata</taxon>
        <taxon>Craniata</taxon>
        <taxon>Vertebrata</taxon>
        <taxon>Euteleostomi</taxon>
        <taxon>Actinopterygii</taxon>
        <taxon>Neopterygii</taxon>
        <taxon>Teleostei</taxon>
        <taxon>Clupei</taxon>
        <taxon>Clupeiformes</taxon>
        <taxon>Clupeoidei</taxon>
        <taxon>Clupeidae</taxon>
        <taxon>Alosa</taxon>
    </lineage>
</organism>
<sequence length="3207" mass="338590">MWRFLVNLRVVNTSGVAPVVVTVPGGSTQKIVQGLRPGTTYSVTLKVFKFYYVLCQDTKTAITVPGTSQITFSKAISSTAIQVEWAQVTTAQYYFLLVNSSETGQRYNFTFTGLSALVRNLQPSTAYSFYVDTVNAAGTGGRSRVRTISTLVQPPGGIRAVQTGSRTARISWESVERVLLYEVVIADVSDPRNVPIQMSVSSTTLDVQNILPCSSYQISVSSINTFLDPGEANKYTYTTNKLNPVTSVSVDYSCANSSALVSWGAVFEADNYRAKARGSNGSLVLCTSQGTSCRLEGVPCGQNYEVQVTAISGNCESVASNNASAYFHTVPCPPSNVTLFRECSSNVIIFSWKPTNNTGIYRARGESKGLEDLHCLTTETSCFFTNTVCGHLYTFTVYAAVSASGNCRSAESYSVSVRTAPCQPQNLRTAAACNSNVLTSTWDMADGAVSYVVEAFGNKNSISDYNCSSSTTSCAMPGVTCGESLTTYITAFDNECPSERNLGEVAETVPCVPKNVSAVFECGSDSITLRWDFAPGAIFYMGTAMDGSGVEHTCKPTLKTHCVIQGLRCSTTYNASLIASNGECNTSRSEVVSVETAPCPPENIYAQLDCASNHALVKWAPRADVFSYTASLVDQSGALLSCSTTNNQCRVTDLRCGQVYDVSVTHHDGVCPSMPSKAFQINSVPCGPENVHTQMNCGTGVLTVSWDATEGAEAYIVVVAYDDGERLQINTTKPQTTVESLSCGGSYTVEVMSYNGSCLSMPSQSVLVREVPCVPTNVTAQRTCGDSAVTVMWRASKGALHYTAVAMGDSGHRSECRSNGTQCDISDLECGQVYNVTVMAEDNSCPSLPSDEVILRAVPCAPTGVRAQVSCDDNDATLSWDASPNAVGYTGTAVGMDGHRVPCDAVTAGCQLGALLCGQMYTFTVFATDGSCESPNSTEYRFETAPCAPESMETSLSCDTNALEVSWALGGAGLLYNATVSAGDVTGLSCSSLSSSCVVEGLDCGRNYTVTVTAANSYCTGPVSAPQMVQTAPCVPEDVSVDLECSTNALHASWSPPAGALSYSGLLYGDKGLCETCSTSTPSCSFSNLTCAHTYMLRVVTHNNQCNSSVSQEVTVTTAPCDPENVTVELQCTLGVVSVKWEASAGASDYTVLAHSQDTPYMASCRTNATSCELSELTCGKIFNITVLAGHKTCNSSTRASASVLTAPCPPVMAAPELNCSTDQVRVSWEQDDDAVRGVMVTAFSEVLGGHEHSCQASSGKQSCDLTDLHCGLRYTVRGTAMGVDCDSTPSRPFNLTMAPCTPAMVEVDYTCGTSMAVLSWDESLGHESFTAHVQSGDHTDACYTTETHCSLTTLRCGSLYNVTVAAVARPCNSSEVTTQLQTAPCAPQNVSASLVCAYTSAQVSWVGTPGAVGYNVTAQGRDGDARHCHSSDTSCHLRNMHCAQTYDITVTPFSETCAGFHSTTLTFVTGPCPPTDVSVSLECEGNVGTVTWVAVETADSYIAMATGQDGHNHTCDSNGTSCSFTDLHCGESYAVTVVTLERGCQSEPSQPVTLRTALCPPSNLNGQASCSTNDLTITWDPILVSGVSYILEHWPNVSISLTDTSHVMTGLTCGTALTFQVFARDSLCTSVPSSSLNISTAPCAPTNVSARATCGTSRGIISWNKGAGALSYTAEAVGTHGHRISCTTNGTSCALHLDCGHQYTATVVSSTGACNSSAGASVQFHSAPCLPSGVQADLDCAANTLAVQWLASEDDPDSYTALAIGSNGTRSSCNTSSTACTIGGLRCGHTYGIVVTITPVWNPVDLDCGTNVAVVTWDSSGSQQDHVVTAVNFYGQRITCNSSHPNCTFSSLSCGEEYMLSVVGHTPHCASQPSDTVSLNAAPCIPTMVEASLDCNTGITTVTWDSARGARGYTVHAMSSGGHNATCNNDDSHCAFSQSDLSCGQDYSIMVEAHHDNCVSLASHPINISTGPCPLSNLQAVLNCSDNSADISWTGGNGTLLYNASAEGFNVDHRVSCTTPNTSCTARGLECGHRYRVSVWGEGRTCPSPAREWVALNTAPCPPTDVNVVSSCDSDTAAVSWTASRGSLSYMAVADGNLGHRVSCNTTGTACDIGGLSCGQTYEVYVVGVDEDCQSARSDVSIVQTAPCMPEDVQTQLECETGLLNITWLQRGEARDYHATLTSSEGNVTACASDKPACVIPSLPCGLTYSLVVVAHNDHCNSSLSPVQEITAAPCPPETVNAEVDCASGVVRVTWEPTVAGVWYTAVAADNCTADQYVMCHANNTGCDLATLSCGKEYNITVVPSRDWCVGAYYPIQHIRTAPCVPQLLEVEMDCLSDSAWVMWEESLGAEVYTAEATDSEGQSFTCNSTSSQCAVQGLECSRHFNFTVMATDSQCDSALSNQVESETAPCPPEAVQVWVDCHNQSVDVEWAESVGALNYTATLERTSGELTCCHADTSACRFAELPCGEMYVLTVTAQGPTCYSSQSMPTIVRTVPCTPETLEASMRCSDNVAVLSWSLSSGGQMFQVEAASASGNTAGCATHEGQCELSGLLCGQVYNATVVAQDSTCTSPPSQSVNIRTVPCMPQNVSLEMDCSANSLSVMWEESAGSDSYTANLTDSNGRSTTCQVTTSDPLDIYSAGMNSCNVSSLACGQVYHVSVTASDGYCDSHPTDITHTYSAPCLPRHIQSVMDCESNTALLSWQQSAGAESYSAVAQGSIGQVVECQTSDTNCELGSLTCGDSFSVTVHAYGPTCSSHATMIGKLVTGPCVPPYVSAQYSLSIGQLSWDLSRGATSYLAQAATEEGLMQSCLTNDTSCALYSMSCSQTYNITVTARNNVCEDLATSEPVLLETEPCPPGTVQVRMDCASGSGVVSWEQSTGAVGYKAFLDGRSGHSLSCLTTDTSCSVPGLQCGTVYYTRVRALGEALNSSDSTTVLLTSAPCPLVLTSVVAEVDCENDTVEISWDWPDGADSYEVEAVSDDGYRAACMAEDNHCQMTELECGQTYTLTLTTINENCHVTQTTDITFQTRPCTPQHMNVDLQCGSQAAILTWEQQGDVELYVACATLSPGGPEVYCNSTGSSCLFSDLECGSSYTFTVTAHGSTCTSSASSAMEIVTEPCQPDYVTAEIMSCDNDTVALTWMAARGALTYSVTANGDLGYVNTFLTNDTELYADLTCGQTFIFTVVAHDERCDSPPSYSSPVKNLL</sequence>
<feature type="domain" description="Fibronectin type-III" evidence="2">
    <location>
        <begin position="1975"/>
        <end position="2062"/>
    </location>
</feature>
<feature type="domain" description="Fibronectin type-III" evidence="2">
    <location>
        <begin position="66"/>
        <end position="155"/>
    </location>
</feature>
<feature type="domain" description="Fibronectin type-III" evidence="2">
    <location>
        <begin position="244"/>
        <end position="332"/>
    </location>
</feature>
<proteinExistence type="predicted"/>
<evidence type="ECO:0000259" key="2">
    <source>
        <dbReference type="PROSITE" id="PS50853"/>
    </source>
</evidence>
<feature type="domain" description="Fibronectin type-III" evidence="2">
    <location>
        <begin position="3034"/>
        <end position="3121"/>
    </location>
</feature>
<feature type="domain" description="Fibronectin type-III" evidence="2">
    <location>
        <begin position="333"/>
        <end position="422"/>
    </location>
</feature>
<feature type="domain" description="Fibronectin type-III" evidence="2">
    <location>
        <begin position="1474"/>
        <end position="1560"/>
    </location>
</feature>
<feature type="domain" description="Fibronectin type-III" evidence="2">
    <location>
        <begin position="687"/>
        <end position="773"/>
    </location>
</feature>
<feature type="domain" description="Fibronectin type-III" evidence="2">
    <location>
        <begin position="1561"/>
        <end position="1644"/>
    </location>
</feature>
<dbReference type="InterPro" id="IPR036116">
    <property type="entry name" value="FN3_sf"/>
</dbReference>
<keyword evidence="1" id="KW-0732">Signal</keyword>
<dbReference type="EMBL" id="JADWDJ010000009">
    <property type="protein sequence ID" value="KAG5276256.1"/>
    <property type="molecule type" value="Genomic_DNA"/>
</dbReference>
<feature type="domain" description="Fibronectin type-III" evidence="2">
    <location>
        <begin position="2326"/>
        <end position="2412"/>
    </location>
</feature>
<gene>
    <name evidence="3" type="ORF">AALO_G00129800</name>
</gene>
<keyword evidence="4" id="KW-1185">Reference proteome</keyword>
<feature type="domain" description="Fibronectin type-III" evidence="2">
    <location>
        <begin position="2500"/>
        <end position="2586"/>
    </location>
</feature>
<feature type="domain" description="Fibronectin type-III" evidence="2">
    <location>
        <begin position="1035"/>
        <end position="1121"/>
    </location>
</feature>
<evidence type="ECO:0000313" key="4">
    <source>
        <dbReference type="Proteomes" id="UP000823561"/>
    </source>
</evidence>
<dbReference type="PANTHER" id="PTHR47135:SF3">
    <property type="entry name" value="FIBRONECTIN TYPE-III DOMAIN-CONTAINING PROTEIN"/>
    <property type="match status" value="1"/>
</dbReference>
<feature type="domain" description="Fibronectin type-III" evidence="2">
    <location>
        <begin position="512"/>
        <end position="599"/>
    </location>
</feature>
<feature type="domain" description="Fibronectin type-III" evidence="2">
    <location>
        <begin position="948"/>
        <end position="1034"/>
    </location>
</feature>
<dbReference type="InterPro" id="IPR013783">
    <property type="entry name" value="Ig-like_fold"/>
</dbReference>